<dbReference type="InterPro" id="IPR012318">
    <property type="entry name" value="HTH_CRP"/>
</dbReference>
<dbReference type="PANTHER" id="PTHR24567">
    <property type="entry name" value="CRP FAMILY TRANSCRIPTIONAL REGULATORY PROTEIN"/>
    <property type="match status" value="1"/>
</dbReference>
<dbReference type="PANTHER" id="PTHR24567:SF74">
    <property type="entry name" value="HTH-TYPE TRANSCRIPTIONAL REGULATOR ARCR"/>
    <property type="match status" value="1"/>
</dbReference>
<dbReference type="SMART" id="SM00100">
    <property type="entry name" value="cNMP"/>
    <property type="match status" value="1"/>
</dbReference>
<dbReference type="Gene3D" id="1.10.10.10">
    <property type="entry name" value="Winged helix-like DNA-binding domain superfamily/Winged helix DNA-binding domain"/>
    <property type="match status" value="1"/>
</dbReference>
<evidence type="ECO:0000313" key="6">
    <source>
        <dbReference type="EMBL" id="TDT62289.1"/>
    </source>
</evidence>
<dbReference type="InterPro" id="IPR000595">
    <property type="entry name" value="cNMP-bd_dom"/>
</dbReference>
<dbReference type="SUPFAM" id="SSF46785">
    <property type="entry name" value="Winged helix' DNA-binding domain"/>
    <property type="match status" value="1"/>
</dbReference>
<evidence type="ECO:0000259" key="5">
    <source>
        <dbReference type="PROSITE" id="PS51063"/>
    </source>
</evidence>
<organism evidence="6 7">
    <name type="scientific">Fonticella tunisiensis</name>
    <dbReference type="NCBI Taxonomy" id="1096341"/>
    <lineage>
        <taxon>Bacteria</taxon>
        <taxon>Bacillati</taxon>
        <taxon>Bacillota</taxon>
        <taxon>Clostridia</taxon>
        <taxon>Eubacteriales</taxon>
        <taxon>Clostridiaceae</taxon>
        <taxon>Fonticella</taxon>
    </lineage>
</organism>
<dbReference type="Pfam" id="PF13545">
    <property type="entry name" value="HTH_Crp_2"/>
    <property type="match status" value="1"/>
</dbReference>
<evidence type="ECO:0000256" key="1">
    <source>
        <dbReference type="ARBA" id="ARBA00023015"/>
    </source>
</evidence>
<gene>
    <name evidence="6" type="ORF">EDD71_10411</name>
</gene>
<dbReference type="InterPro" id="IPR036390">
    <property type="entry name" value="WH_DNA-bd_sf"/>
</dbReference>
<dbReference type="GO" id="GO:0005829">
    <property type="term" value="C:cytosol"/>
    <property type="evidence" value="ECO:0007669"/>
    <property type="project" value="TreeGrafter"/>
</dbReference>
<dbReference type="SUPFAM" id="SSF51206">
    <property type="entry name" value="cAMP-binding domain-like"/>
    <property type="match status" value="1"/>
</dbReference>
<evidence type="ECO:0000256" key="2">
    <source>
        <dbReference type="ARBA" id="ARBA00023125"/>
    </source>
</evidence>
<dbReference type="OrthoDB" id="1706474at2"/>
<dbReference type="SMART" id="SM00419">
    <property type="entry name" value="HTH_CRP"/>
    <property type="match status" value="1"/>
</dbReference>
<dbReference type="Proteomes" id="UP000295325">
    <property type="component" value="Unassembled WGS sequence"/>
</dbReference>
<dbReference type="AlphaFoldDB" id="A0A4R7KT21"/>
<dbReference type="PROSITE" id="PS50042">
    <property type="entry name" value="CNMP_BINDING_3"/>
    <property type="match status" value="1"/>
</dbReference>
<accession>A0A4R7KT21</accession>
<dbReference type="EMBL" id="SOAZ01000004">
    <property type="protein sequence ID" value="TDT62289.1"/>
    <property type="molecule type" value="Genomic_DNA"/>
</dbReference>
<dbReference type="Gene3D" id="2.60.120.10">
    <property type="entry name" value="Jelly Rolls"/>
    <property type="match status" value="1"/>
</dbReference>
<keyword evidence="2" id="KW-0238">DNA-binding</keyword>
<dbReference type="PRINTS" id="PR00034">
    <property type="entry name" value="HTHCRP"/>
</dbReference>
<keyword evidence="1" id="KW-0805">Transcription regulation</keyword>
<feature type="domain" description="Cyclic nucleotide-binding" evidence="4">
    <location>
        <begin position="14"/>
        <end position="85"/>
    </location>
</feature>
<protein>
    <submittedName>
        <fullName evidence="6">CRP-like cAMP-binding protein</fullName>
    </submittedName>
</protein>
<feature type="domain" description="HTH crp-type" evidence="5">
    <location>
        <begin position="147"/>
        <end position="220"/>
    </location>
</feature>
<comment type="caution">
    <text evidence="6">The sequence shown here is derived from an EMBL/GenBank/DDBJ whole genome shotgun (WGS) entry which is preliminary data.</text>
</comment>
<name>A0A4R7KT21_9CLOT</name>
<evidence type="ECO:0000259" key="4">
    <source>
        <dbReference type="PROSITE" id="PS50042"/>
    </source>
</evidence>
<dbReference type="GO" id="GO:0003677">
    <property type="term" value="F:DNA binding"/>
    <property type="evidence" value="ECO:0007669"/>
    <property type="project" value="UniProtKB-KW"/>
</dbReference>
<dbReference type="InterPro" id="IPR018490">
    <property type="entry name" value="cNMP-bd_dom_sf"/>
</dbReference>
<keyword evidence="3" id="KW-0804">Transcription</keyword>
<keyword evidence="7" id="KW-1185">Reference proteome</keyword>
<proteinExistence type="predicted"/>
<dbReference type="PROSITE" id="PS51063">
    <property type="entry name" value="HTH_CRP_2"/>
    <property type="match status" value="1"/>
</dbReference>
<dbReference type="Pfam" id="PF00027">
    <property type="entry name" value="cNMP_binding"/>
    <property type="match status" value="1"/>
</dbReference>
<dbReference type="RefSeq" id="WP_133627296.1">
    <property type="nucleotide sequence ID" value="NZ_SOAZ01000004.1"/>
</dbReference>
<dbReference type="GO" id="GO:0003700">
    <property type="term" value="F:DNA-binding transcription factor activity"/>
    <property type="evidence" value="ECO:0007669"/>
    <property type="project" value="TreeGrafter"/>
</dbReference>
<evidence type="ECO:0000256" key="3">
    <source>
        <dbReference type="ARBA" id="ARBA00023163"/>
    </source>
</evidence>
<evidence type="ECO:0000313" key="7">
    <source>
        <dbReference type="Proteomes" id="UP000295325"/>
    </source>
</evidence>
<dbReference type="InterPro" id="IPR014710">
    <property type="entry name" value="RmlC-like_jellyroll"/>
</dbReference>
<sequence length="229" mass="26683">MLKVEPEEYINLPIFKVVSNSTLEFLKDRTYKIKIKKGKQLFDQKEIVKTIYIVLKGKMTLYRNSEEGQKRVIFILNEGEIINEVIFDEKVSSANCEAFEDSELLCFLKDDLMKAMSMDFKLTEFIINSMSKKIRRLYRQLKNTVPIRIDKRLAAKLWKLSRDYGIPADEGILINLNITVTYLADMLGSSRETISRCLRVLENEGLIKVKNKKIYVVSSEKLSIYFRGV</sequence>
<dbReference type="CDD" id="cd00038">
    <property type="entry name" value="CAP_ED"/>
    <property type="match status" value="1"/>
</dbReference>
<dbReference type="InterPro" id="IPR036388">
    <property type="entry name" value="WH-like_DNA-bd_sf"/>
</dbReference>
<reference evidence="6 7" key="1">
    <citation type="submission" date="2019-03" db="EMBL/GenBank/DDBJ databases">
        <title>Genomic Encyclopedia of Type Strains, Phase IV (KMG-IV): sequencing the most valuable type-strain genomes for metagenomic binning, comparative biology and taxonomic classification.</title>
        <authorList>
            <person name="Goeker M."/>
        </authorList>
    </citation>
    <scope>NUCLEOTIDE SEQUENCE [LARGE SCALE GENOMIC DNA]</scope>
    <source>
        <strain evidence="6 7">DSM 24455</strain>
    </source>
</reference>
<dbReference type="InterPro" id="IPR050397">
    <property type="entry name" value="Env_Response_Regulators"/>
</dbReference>
<dbReference type="CDD" id="cd00092">
    <property type="entry name" value="HTH_CRP"/>
    <property type="match status" value="1"/>
</dbReference>